<evidence type="ECO:0000256" key="1">
    <source>
        <dbReference type="SAM" id="MobiDB-lite"/>
    </source>
</evidence>
<proteinExistence type="predicted"/>
<feature type="region of interest" description="Disordered" evidence="1">
    <location>
        <begin position="1"/>
        <end position="67"/>
    </location>
</feature>
<evidence type="ECO:0000313" key="3">
    <source>
        <dbReference type="Proteomes" id="UP000838412"/>
    </source>
</evidence>
<gene>
    <name evidence="2" type="primary">Hypp174</name>
    <name evidence="2" type="ORF">BLAG_LOCUS511</name>
</gene>
<name>A0A8J9V861_BRALA</name>
<feature type="compositionally biased region" description="Basic and acidic residues" evidence="1">
    <location>
        <begin position="46"/>
        <end position="67"/>
    </location>
</feature>
<reference evidence="2" key="1">
    <citation type="submission" date="2022-01" db="EMBL/GenBank/DDBJ databases">
        <authorList>
            <person name="Braso-Vives M."/>
        </authorList>
    </citation>
    <scope>NUCLEOTIDE SEQUENCE</scope>
</reference>
<sequence>MAENGSREQATSLDELRAKREESGGGPASVSRLKVARPTARFCVGHGDRAGGADDRAAQERSIPDSD</sequence>
<dbReference type="AlphaFoldDB" id="A0A8J9V861"/>
<accession>A0A8J9V861</accession>
<protein>
    <submittedName>
        <fullName evidence="2">Hypp174 protein</fullName>
    </submittedName>
</protein>
<evidence type="ECO:0000313" key="2">
    <source>
        <dbReference type="EMBL" id="CAH1227732.1"/>
    </source>
</evidence>
<dbReference type="Proteomes" id="UP000838412">
    <property type="component" value="Chromosome 1"/>
</dbReference>
<feature type="compositionally biased region" description="Basic and acidic residues" evidence="1">
    <location>
        <begin position="14"/>
        <end position="23"/>
    </location>
</feature>
<keyword evidence="3" id="KW-1185">Reference proteome</keyword>
<organism evidence="2 3">
    <name type="scientific">Branchiostoma lanceolatum</name>
    <name type="common">Common lancelet</name>
    <name type="synonym">Amphioxus lanceolatum</name>
    <dbReference type="NCBI Taxonomy" id="7740"/>
    <lineage>
        <taxon>Eukaryota</taxon>
        <taxon>Metazoa</taxon>
        <taxon>Chordata</taxon>
        <taxon>Cephalochordata</taxon>
        <taxon>Leptocardii</taxon>
        <taxon>Amphioxiformes</taxon>
        <taxon>Branchiostomatidae</taxon>
        <taxon>Branchiostoma</taxon>
    </lineage>
</organism>
<dbReference type="EMBL" id="OV696686">
    <property type="protein sequence ID" value="CAH1227732.1"/>
    <property type="molecule type" value="Genomic_DNA"/>
</dbReference>